<proteinExistence type="predicted"/>
<comment type="caution">
    <text evidence="1">The sequence shown here is derived from an EMBL/GenBank/DDBJ whole genome shotgun (WGS) entry which is preliminary data.</text>
</comment>
<dbReference type="Proteomes" id="UP001596241">
    <property type="component" value="Unassembled WGS sequence"/>
</dbReference>
<reference evidence="2" key="1">
    <citation type="journal article" date="2019" name="Int. J. Syst. Evol. Microbiol.">
        <title>The Global Catalogue of Microorganisms (GCM) 10K type strain sequencing project: providing services to taxonomists for standard genome sequencing and annotation.</title>
        <authorList>
            <consortium name="The Broad Institute Genomics Platform"/>
            <consortium name="The Broad Institute Genome Sequencing Center for Infectious Disease"/>
            <person name="Wu L."/>
            <person name="Ma J."/>
        </authorList>
    </citation>
    <scope>NUCLEOTIDE SEQUENCE [LARGE SCALE GENOMIC DNA]</scope>
    <source>
        <strain evidence="2">CGMCC 1.15809</strain>
    </source>
</reference>
<name>A0ABW1FCE5_9ACTN</name>
<dbReference type="EMBL" id="JBHSPW010000002">
    <property type="protein sequence ID" value="MFC5892082.1"/>
    <property type="molecule type" value="Genomic_DNA"/>
</dbReference>
<accession>A0ABW1FCE5</accession>
<keyword evidence="2" id="KW-1185">Reference proteome</keyword>
<evidence type="ECO:0000313" key="2">
    <source>
        <dbReference type="Proteomes" id="UP001596241"/>
    </source>
</evidence>
<gene>
    <name evidence="1" type="ORF">ACFP3M_04520</name>
</gene>
<sequence length="123" mass="13804">MGNHYYISADQQQGARWTFTAEDLAATATRLWPGTTVDTYDGDTTELQIHLDDTTLTFTFDDEYHVLRFPDHQDPEVPARIVHGLLRELAPDVPAVWWSEADATLEPVDLSPDPEPFAQSFGG</sequence>
<organism evidence="1 2">
    <name type="scientific">Streptomyces ramulosus</name>
    <dbReference type="NCBI Taxonomy" id="47762"/>
    <lineage>
        <taxon>Bacteria</taxon>
        <taxon>Bacillati</taxon>
        <taxon>Actinomycetota</taxon>
        <taxon>Actinomycetes</taxon>
        <taxon>Kitasatosporales</taxon>
        <taxon>Streptomycetaceae</taxon>
        <taxon>Streptomyces</taxon>
    </lineage>
</organism>
<evidence type="ECO:0000313" key="1">
    <source>
        <dbReference type="EMBL" id="MFC5892082.1"/>
    </source>
</evidence>
<dbReference type="RefSeq" id="WP_345087085.1">
    <property type="nucleotide sequence ID" value="NZ_BAAAWG010000013.1"/>
</dbReference>
<protein>
    <submittedName>
        <fullName evidence="1">Uncharacterized protein</fullName>
    </submittedName>
</protein>